<proteinExistence type="inferred from homology"/>
<feature type="transmembrane region" description="Helical" evidence="6">
    <location>
        <begin position="140"/>
        <end position="164"/>
    </location>
</feature>
<evidence type="ECO:0000256" key="3">
    <source>
        <dbReference type="ARBA" id="ARBA00022989"/>
    </source>
</evidence>
<protein>
    <recommendedName>
        <fullName evidence="7">Rhodopsin domain-containing protein</fullName>
    </recommendedName>
</protein>
<dbReference type="OrthoDB" id="4525788at2759"/>
<evidence type="ECO:0000256" key="4">
    <source>
        <dbReference type="ARBA" id="ARBA00023136"/>
    </source>
</evidence>
<comment type="caution">
    <text evidence="8">The sequence shown here is derived from an EMBL/GenBank/DDBJ whole genome shotgun (WGS) entry which is preliminary data.</text>
</comment>
<comment type="similarity">
    <text evidence="5">Belongs to the SAT4 family.</text>
</comment>
<dbReference type="InterPro" id="IPR049326">
    <property type="entry name" value="Rhodopsin_dom_fungi"/>
</dbReference>
<evidence type="ECO:0000256" key="1">
    <source>
        <dbReference type="ARBA" id="ARBA00004141"/>
    </source>
</evidence>
<keyword evidence="2 6" id="KW-0812">Transmembrane</keyword>
<feature type="transmembrane region" description="Helical" evidence="6">
    <location>
        <begin position="257"/>
        <end position="279"/>
    </location>
</feature>
<keyword evidence="3 6" id="KW-1133">Transmembrane helix</keyword>
<evidence type="ECO:0000256" key="6">
    <source>
        <dbReference type="SAM" id="Phobius"/>
    </source>
</evidence>
<dbReference type="Pfam" id="PF20684">
    <property type="entry name" value="Fung_rhodopsin"/>
    <property type="match status" value="1"/>
</dbReference>
<feature type="transmembrane region" description="Helical" evidence="6">
    <location>
        <begin position="218"/>
        <end position="237"/>
    </location>
</feature>
<feature type="domain" description="Rhodopsin" evidence="7">
    <location>
        <begin position="44"/>
        <end position="283"/>
    </location>
</feature>
<evidence type="ECO:0000256" key="2">
    <source>
        <dbReference type="ARBA" id="ARBA00022692"/>
    </source>
</evidence>
<dbReference type="PANTHER" id="PTHR33048:SF129">
    <property type="entry name" value="INTEGRAL MEMBRANE PROTEIN-RELATED"/>
    <property type="match status" value="1"/>
</dbReference>
<evidence type="ECO:0000313" key="9">
    <source>
        <dbReference type="Proteomes" id="UP000829685"/>
    </source>
</evidence>
<sequence>MRIPPLSVLATWPRPNYNHPETRGPAGKVLAVALTTLVTLILAIRIYTRRAISKSFGLDDILIVAAYIPALTFAICGIFAEVSFGWDRHIWDVRYELLSPGLKMSVASFCLFDLASNLTKLSTLAMLYRLIRPTKSRMKIVVIAACILVTCSSLVFVFVVIFQCSPVWDYWTLSTGPQNCIDEAAHLLSAGIINTVTDFIVVLLPIKTVAGLQLPRKQYIILIVLFCAGFVACVAGVVRTYYTWMLTIDYDRTWEGWTVWISSLIELDVGILCASVPSIKQFFTLYLPSVIGTTRRSTKPDKQSHDRNSTRLTVTVNTTVETTYENRSSIELMEGPQMTLAELLQLDELEKPATPPEAAIHTRSRPGSHFEAPGNQVPYQHLFESPILKPVEPGTRSYATSISASSTAL</sequence>
<evidence type="ECO:0000256" key="5">
    <source>
        <dbReference type="ARBA" id="ARBA00038359"/>
    </source>
</evidence>
<organism evidence="8 9">
    <name type="scientific">Neoarthrinium moseri</name>
    <dbReference type="NCBI Taxonomy" id="1658444"/>
    <lineage>
        <taxon>Eukaryota</taxon>
        <taxon>Fungi</taxon>
        <taxon>Dikarya</taxon>
        <taxon>Ascomycota</taxon>
        <taxon>Pezizomycotina</taxon>
        <taxon>Sordariomycetes</taxon>
        <taxon>Xylariomycetidae</taxon>
        <taxon>Amphisphaeriales</taxon>
        <taxon>Apiosporaceae</taxon>
        <taxon>Neoarthrinium</taxon>
    </lineage>
</organism>
<dbReference type="PANTHER" id="PTHR33048">
    <property type="entry name" value="PTH11-LIKE INTEGRAL MEMBRANE PROTEIN (AFU_ORTHOLOGUE AFUA_5G11245)"/>
    <property type="match status" value="1"/>
</dbReference>
<evidence type="ECO:0000313" key="8">
    <source>
        <dbReference type="EMBL" id="KAI1879928.1"/>
    </source>
</evidence>
<dbReference type="AlphaFoldDB" id="A0A9P9WVN9"/>
<dbReference type="EMBL" id="JAFIMR010000003">
    <property type="protein sequence ID" value="KAI1879928.1"/>
    <property type="molecule type" value="Genomic_DNA"/>
</dbReference>
<dbReference type="Proteomes" id="UP000829685">
    <property type="component" value="Unassembled WGS sequence"/>
</dbReference>
<keyword evidence="9" id="KW-1185">Reference proteome</keyword>
<dbReference type="InterPro" id="IPR052337">
    <property type="entry name" value="SAT4-like"/>
</dbReference>
<dbReference type="GO" id="GO:0016020">
    <property type="term" value="C:membrane"/>
    <property type="evidence" value="ECO:0007669"/>
    <property type="project" value="UniProtKB-SubCell"/>
</dbReference>
<keyword evidence="4 6" id="KW-0472">Membrane</keyword>
<evidence type="ECO:0000259" key="7">
    <source>
        <dbReference type="Pfam" id="PF20684"/>
    </source>
</evidence>
<name>A0A9P9WVN9_9PEZI</name>
<accession>A0A9P9WVN9</accession>
<feature type="transmembrane region" description="Helical" evidence="6">
    <location>
        <begin position="60"/>
        <end position="86"/>
    </location>
</feature>
<feature type="transmembrane region" description="Helical" evidence="6">
    <location>
        <begin position="106"/>
        <end position="128"/>
    </location>
</feature>
<gene>
    <name evidence="8" type="ORF">JX265_001549</name>
</gene>
<feature type="transmembrane region" description="Helical" evidence="6">
    <location>
        <begin position="184"/>
        <end position="206"/>
    </location>
</feature>
<comment type="subcellular location">
    <subcellularLocation>
        <location evidence="1">Membrane</location>
        <topology evidence="1">Multi-pass membrane protein</topology>
    </subcellularLocation>
</comment>
<feature type="transmembrane region" description="Helical" evidence="6">
    <location>
        <begin position="29"/>
        <end position="48"/>
    </location>
</feature>
<reference evidence="8" key="1">
    <citation type="submission" date="2021-03" db="EMBL/GenBank/DDBJ databases">
        <title>Revisited historic fungal species revealed as producer of novel bioactive compounds through whole genome sequencing and comparative genomics.</title>
        <authorList>
            <person name="Vignolle G.A."/>
            <person name="Hochenegger N."/>
            <person name="Mach R.L."/>
            <person name="Mach-Aigner A.R."/>
            <person name="Javad Rahimi M."/>
            <person name="Salim K.A."/>
            <person name="Chan C.M."/>
            <person name="Lim L.B.L."/>
            <person name="Cai F."/>
            <person name="Druzhinina I.S."/>
            <person name="U'Ren J.M."/>
            <person name="Derntl C."/>
        </authorList>
    </citation>
    <scope>NUCLEOTIDE SEQUENCE</scope>
    <source>
        <strain evidence="8">TUCIM 5799</strain>
    </source>
</reference>